<evidence type="ECO:0000313" key="7">
    <source>
        <dbReference type="EMBL" id="CAK8671199.1"/>
    </source>
</evidence>
<dbReference type="EMBL" id="CAWYQH010000001">
    <property type="protein sequence ID" value="CAK8671199.1"/>
    <property type="molecule type" value="Genomic_DNA"/>
</dbReference>
<dbReference type="Pfam" id="PF06058">
    <property type="entry name" value="DCP1"/>
    <property type="match status" value="1"/>
</dbReference>
<evidence type="ECO:0000256" key="1">
    <source>
        <dbReference type="ARBA" id="ARBA00004496"/>
    </source>
</evidence>
<evidence type="ECO:0000256" key="3">
    <source>
        <dbReference type="ARBA" id="ARBA00022490"/>
    </source>
</evidence>
<dbReference type="PANTHER" id="PTHR16290:SF0">
    <property type="entry name" value="DECAPPING PROTEIN 1, ISOFORM A"/>
    <property type="match status" value="1"/>
</dbReference>
<accession>A0ABP0EV01</accession>
<keyword evidence="4" id="KW-0507">mRNA processing</keyword>
<dbReference type="InterPro" id="IPR011993">
    <property type="entry name" value="PH-like_dom_sf"/>
</dbReference>
<protein>
    <recommendedName>
        <fullName evidence="5">5'-(N(7)-methylguanosine 5'-triphospho)-[mRNA] hydrolase</fullName>
        <ecNumber evidence="5">3.6.1.62</ecNumber>
    </recommendedName>
</protein>
<dbReference type="InterPro" id="IPR010334">
    <property type="entry name" value="Dcp1"/>
</dbReference>
<sequence>MEFEGQMRTNLEALQRQDPCISKIVDFASPVAVYTFCSQSRKWEKTEMEGTLYVYTRGIFPKFGFTIMNQGSREYLAEVLTPDLEFRNHRDEFLIYRNSKSPVMIYGLWFYVVHDFKRIGTLLMSHCKKEEPFSPPNMKLSANDESILWSPNTTFDSGTSSVYETAFDEVFSQLAPKEKSHHLHDNNIQKLAKEKDGSANEIGKPVLANLDI</sequence>
<keyword evidence="8" id="KW-1185">Reference proteome</keyword>
<dbReference type="CDD" id="cd09804">
    <property type="entry name" value="Dcp1"/>
    <property type="match status" value="1"/>
</dbReference>
<name>A0ABP0EV01_CLALP</name>
<proteinExistence type="inferred from homology"/>
<comment type="subcellular location">
    <subcellularLocation>
        <location evidence="1">Cytoplasm</location>
    </subcellularLocation>
</comment>
<dbReference type="Proteomes" id="UP001642483">
    <property type="component" value="Unassembled WGS sequence"/>
</dbReference>
<comment type="catalytic activity">
    <reaction evidence="6">
        <text>a 5'-end (N(7)-methyl 5'-triphosphoguanosine)-ribonucleoside in mRNA + H2O = N(7)-methyl-GDP + a 5'-end phospho-ribonucleoside in mRNA + 2 H(+)</text>
        <dbReference type="Rhea" id="RHEA:67484"/>
        <dbReference type="Rhea" id="RHEA-COMP:15692"/>
        <dbReference type="Rhea" id="RHEA-COMP:17167"/>
        <dbReference type="ChEBI" id="CHEBI:15377"/>
        <dbReference type="ChEBI" id="CHEBI:15378"/>
        <dbReference type="ChEBI" id="CHEBI:63714"/>
        <dbReference type="ChEBI" id="CHEBI:138282"/>
        <dbReference type="ChEBI" id="CHEBI:156461"/>
        <dbReference type="EC" id="3.6.1.62"/>
    </reaction>
    <physiologicalReaction direction="left-to-right" evidence="6">
        <dbReference type="Rhea" id="RHEA:67485"/>
    </physiologicalReaction>
</comment>
<dbReference type="EC" id="3.6.1.62" evidence="5"/>
<keyword evidence="3" id="KW-0963">Cytoplasm</keyword>
<dbReference type="SUPFAM" id="SSF50729">
    <property type="entry name" value="PH domain-like"/>
    <property type="match status" value="1"/>
</dbReference>
<evidence type="ECO:0000256" key="4">
    <source>
        <dbReference type="ARBA" id="ARBA00022664"/>
    </source>
</evidence>
<dbReference type="Gene3D" id="2.30.29.30">
    <property type="entry name" value="Pleckstrin-homology domain (PH domain)/Phosphotyrosine-binding domain (PTB)"/>
    <property type="match status" value="1"/>
</dbReference>
<evidence type="ECO:0000313" key="8">
    <source>
        <dbReference type="Proteomes" id="UP001642483"/>
    </source>
</evidence>
<evidence type="ECO:0000256" key="2">
    <source>
        <dbReference type="ARBA" id="ARBA00008778"/>
    </source>
</evidence>
<reference evidence="7 8" key="1">
    <citation type="submission" date="2024-02" db="EMBL/GenBank/DDBJ databases">
        <authorList>
            <person name="Daric V."/>
            <person name="Darras S."/>
        </authorList>
    </citation>
    <scope>NUCLEOTIDE SEQUENCE [LARGE SCALE GENOMIC DNA]</scope>
</reference>
<organism evidence="7 8">
    <name type="scientific">Clavelina lepadiformis</name>
    <name type="common">Light-bulb sea squirt</name>
    <name type="synonym">Ascidia lepadiformis</name>
    <dbReference type="NCBI Taxonomy" id="159417"/>
    <lineage>
        <taxon>Eukaryota</taxon>
        <taxon>Metazoa</taxon>
        <taxon>Chordata</taxon>
        <taxon>Tunicata</taxon>
        <taxon>Ascidiacea</taxon>
        <taxon>Aplousobranchia</taxon>
        <taxon>Clavelinidae</taxon>
        <taxon>Clavelina</taxon>
    </lineage>
</organism>
<gene>
    <name evidence="7" type="ORF">CVLEPA_LOCUS211</name>
</gene>
<comment type="similarity">
    <text evidence="2">Belongs to the DCP1 family.</text>
</comment>
<evidence type="ECO:0000256" key="5">
    <source>
        <dbReference type="ARBA" id="ARBA00026102"/>
    </source>
</evidence>
<evidence type="ECO:0000256" key="6">
    <source>
        <dbReference type="ARBA" id="ARBA00047661"/>
    </source>
</evidence>
<dbReference type="PANTHER" id="PTHR16290">
    <property type="entry name" value="TRANSCRIPTION FACTOR SMIF DECAPPING ENZYME DCP1"/>
    <property type="match status" value="1"/>
</dbReference>
<comment type="caution">
    <text evidence="7">The sequence shown here is derived from an EMBL/GenBank/DDBJ whole genome shotgun (WGS) entry which is preliminary data.</text>
</comment>